<organism evidence="2">
    <name type="scientific">Anguilla anguilla</name>
    <name type="common">European freshwater eel</name>
    <name type="synonym">Muraena anguilla</name>
    <dbReference type="NCBI Taxonomy" id="7936"/>
    <lineage>
        <taxon>Eukaryota</taxon>
        <taxon>Metazoa</taxon>
        <taxon>Chordata</taxon>
        <taxon>Craniata</taxon>
        <taxon>Vertebrata</taxon>
        <taxon>Euteleostomi</taxon>
        <taxon>Actinopterygii</taxon>
        <taxon>Neopterygii</taxon>
        <taxon>Teleostei</taxon>
        <taxon>Anguilliformes</taxon>
        <taxon>Anguillidae</taxon>
        <taxon>Anguilla</taxon>
    </lineage>
</organism>
<reference evidence="2" key="2">
    <citation type="journal article" date="2015" name="Fish Shellfish Immunol.">
        <title>Early steps in the European eel (Anguilla anguilla)-Vibrio vulnificus interaction in the gills: Role of the RtxA13 toxin.</title>
        <authorList>
            <person name="Callol A."/>
            <person name="Pajuelo D."/>
            <person name="Ebbesson L."/>
            <person name="Teles M."/>
            <person name="MacKenzie S."/>
            <person name="Amaro C."/>
        </authorList>
    </citation>
    <scope>NUCLEOTIDE SEQUENCE</scope>
</reference>
<proteinExistence type="predicted"/>
<dbReference type="AlphaFoldDB" id="A0A0E9UME8"/>
<evidence type="ECO:0000313" key="2">
    <source>
        <dbReference type="EMBL" id="JAH67024.1"/>
    </source>
</evidence>
<sequence length="47" mass="5506">MPRAFTDRATQQDMMMVFSRPYLFPHFLLLLPELLHFFASSRIACAS</sequence>
<feature type="transmembrane region" description="Helical" evidence="1">
    <location>
        <begin position="21"/>
        <end position="39"/>
    </location>
</feature>
<accession>A0A0E9UME8</accession>
<dbReference type="EMBL" id="GBXM01041553">
    <property type="protein sequence ID" value="JAH67024.1"/>
    <property type="molecule type" value="Transcribed_RNA"/>
</dbReference>
<keyword evidence="1" id="KW-1133">Transmembrane helix</keyword>
<evidence type="ECO:0000256" key="1">
    <source>
        <dbReference type="SAM" id="Phobius"/>
    </source>
</evidence>
<keyword evidence="1" id="KW-0812">Transmembrane</keyword>
<reference evidence="2" key="1">
    <citation type="submission" date="2014-11" db="EMBL/GenBank/DDBJ databases">
        <authorList>
            <person name="Amaro Gonzalez C."/>
        </authorList>
    </citation>
    <scope>NUCLEOTIDE SEQUENCE</scope>
</reference>
<keyword evidence="1" id="KW-0472">Membrane</keyword>
<protein>
    <submittedName>
        <fullName evidence="2">Uncharacterized protein</fullName>
    </submittedName>
</protein>
<name>A0A0E9UME8_ANGAN</name>